<evidence type="ECO:0000313" key="2">
    <source>
        <dbReference type="EMBL" id="WAQ85813.1"/>
    </source>
</evidence>
<dbReference type="RefSeq" id="XP_053021368.1">
    <property type="nucleotide sequence ID" value="XM_053170148.1"/>
</dbReference>
<feature type="compositionally biased region" description="Basic and acidic residues" evidence="1">
    <location>
        <begin position="122"/>
        <end position="132"/>
    </location>
</feature>
<feature type="compositionally biased region" description="Acidic residues" evidence="1">
    <location>
        <begin position="151"/>
        <end position="160"/>
    </location>
</feature>
<accession>A0ABY7CN88</accession>
<gene>
    <name evidence="2" type="ORF">PtA15_6A442</name>
</gene>
<dbReference type="Proteomes" id="UP001164743">
    <property type="component" value="Chromosome 6A"/>
</dbReference>
<name>A0ABY7CN88_9BASI</name>
<dbReference type="EMBL" id="CP110426">
    <property type="protein sequence ID" value="WAQ85813.1"/>
    <property type="molecule type" value="Genomic_DNA"/>
</dbReference>
<proteinExistence type="predicted"/>
<reference evidence="2" key="1">
    <citation type="submission" date="2022-10" db="EMBL/GenBank/DDBJ databases">
        <title>Puccinia triticina Genome sequencing and assembly.</title>
        <authorList>
            <person name="Li C."/>
        </authorList>
    </citation>
    <scope>NUCLEOTIDE SEQUENCE</scope>
    <source>
        <strain evidence="2">Pt15</strain>
    </source>
</reference>
<organism evidence="2 3">
    <name type="scientific">Puccinia triticina</name>
    <dbReference type="NCBI Taxonomy" id="208348"/>
    <lineage>
        <taxon>Eukaryota</taxon>
        <taxon>Fungi</taxon>
        <taxon>Dikarya</taxon>
        <taxon>Basidiomycota</taxon>
        <taxon>Pucciniomycotina</taxon>
        <taxon>Pucciniomycetes</taxon>
        <taxon>Pucciniales</taxon>
        <taxon>Pucciniaceae</taxon>
        <taxon>Puccinia</taxon>
    </lineage>
</organism>
<keyword evidence="3" id="KW-1185">Reference proteome</keyword>
<evidence type="ECO:0000256" key="1">
    <source>
        <dbReference type="SAM" id="MobiDB-lite"/>
    </source>
</evidence>
<feature type="region of interest" description="Disordered" evidence="1">
    <location>
        <begin position="70"/>
        <end position="96"/>
    </location>
</feature>
<sequence>MNLVYLLPYFILLGHPFHHRASATPLLKSTASIERERKLGAAGASAPGFLQGKLGFSQPASVESERNLGEIGIKPDSSSPRHAPVDDDSYWQLSDEQGGVSVGKSGMLSQLLHVFKKPEKGGYERLSKEPERYPSNLDSNYESSPRHTPGDDDSYWELPDEQGGVSSENGGYERLSKEPQLPPYLESILTSEDKENQLEVFLTGRILDDNEAKYLQAQARKINSIEKLFQRFANVVGGRVANWDVKEQPAIEEPAEALRTNGILNTNPLRFFFAQTPGQSARPKQPSPIQDTASERYKTKLLFLDVFSEVCFLTGNDDDDLAKMVIYVKAIADVTVVKASDTEWIKEMKARNRKHLKDMWPMLGYQPKSDQAKLLLRALRNLCSFPENLQLGI</sequence>
<dbReference type="GeneID" id="77811043"/>
<protein>
    <submittedName>
        <fullName evidence="2">Uncharacterized protein</fullName>
    </submittedName>
</protein>
<evidence type="ECO:0000313" key="3">
    <source>
        <dbReference type="Proteomes" id="UP001164743"/>
    </source>
</evidence>
<feature type="region of interest" description="Disordered" evidence="1">
    <location>
        <begin position="122"/>
        <end position="179"/>
    </location>
</feature>